<comment type="caution">
    <text evidence="1">The sequence shown here is derived from an EMBL/GenBank/DDBJ whole genome shotgun (WGS) entry which is preliminary data.</text>
</comment>
<accession>A0A9J6FFK8</accession>
<protein>
    <submittedName>
        <fullName evidence="1">Uncharacterized protein</fullName>
    </submittedName>
</protein>
<evidence type="ECO:0000313" key="1">
    <source>
        <dbReference type="EMBL" id="KAH9365110.1"/>
    </source>
</evidence>
<name>A0A9J6FFK8_HAELO</name>
<organism evidence="1 2">
    <name type="scientific">Haemaphysalis longicornis</name>
    <name type="common">Bush tick</name>
    <dbReference type="NCBI Taxonomy" id="44386"/>
    <lineage>
        <taxon>Eukaryota</taxon>
        <taxon>Metazoa</taxon>
        <taxon>Ecdysozoa</taxon>
        <taxon>Arthropoda</taxon>
        <taxon>Chelicerata</taxon>
        <taxon>Arachnida</taxon>
        <taxon>Acari</taxon>
        <taxon>Parasitiformes</taxon>
        <taxon>Ixodida</taxon>
        <taxon>Ixodoidea</taxon>
        <taxon>Ixodidae</taxon>
        <taxon>Haemaphysalinae</taxon>
        <taxon>Haemaphysalis</taxon>
    </lineage>
</organism>
<keyword evidence="2" id="KW-1185">Reference proteome</keyword>
<reference evidence="1 2" key="1">
    <citation type="journal article" date="2020" name="Cell">
        <title>Large-Scale Comparative Analyses of Tick Genomes Elucidate Their Genetic Diversity and Vector Capacities.</title>
        <authorList>
            <consortium name="Tick Genome and Microbiome Consortium (TIGMIC)"/>
            <person name="Jia N."/>
            <person name="Wang J."/>
            <person name="Shi W."/>
            <person name="Du L."/>
            <person name="Sun Y."/>
            <person name="Zhan W."/>
            <person name="Jiang J.F."/>
            <person name="Wang Q."/>
            <person name="Zhang B."/>
            <person name="Ji P."/>
            <person name="Bell-Sakyi L."/>
            <person name="Cui X.M."/>
            <person name="Yuan T.T."/>
            <person name="Jiang B.G."/>
            <person name="Yang W.F."/>
            <person name="Lam T.T."/>
            <person name="Chang Q.C."/>
            <person name="Ding S.J."/>
            <person name="Wang X.J."/>
            <person name="Zhu J.G."/>
            <person name="Ruan X.D."/>
            <person name="Zhao L."/>
            <person name="Wei J.T."/>
            <person name="Ye R.Z."/>
            <person name="Que T.C."/>
            <person name="Du C.H."/>
            <person name="Zhou Y.H."/>
            <person name="Cheng J.X."/>
            <person name="Dai P.F."/>
            <person name="Guo W.B."/>
            <person name="Han X.H."/>
            <person name="Huang E.J."/>
            <person name="Li L.F."/>
            <person name="Wei W."/>
            <person name="Gao Y.C."/>
            <person name="Liu J.Z."/>
            <person name="Shao H.Z."/>
            <person name="Wang X."/>
            <person name="Wang C.C."/>
            <person name="Yang T.C."/>
            <person name="Huo Q.B."/>
            <person name="Li W."/>
            <person name="Chen H.Y."/>
            <person name="Chen S.E."/>
            <person name="Zhou L.G."/>
            <person name="Ni X.B."/>
            <person name="Tian J.H."/>
            <person name="Sheng Y."/>
            <person name="Liu T."/>
            <person name="Pan Y.S."/>
            <person name="Xia L.Y."/>
            <person name="Li J."/>
            <person name="Zhao F."/>
            <person name="Cao W.C."/>
        </authorList>
    </citation>
    <scope>NUCLEOTIDE SEQUENCE [LARGE SCALE GENOMIC DNA]</scope>
    <source>
        <strain evidence="1">HaeL-2018</strain>
    </source>
</reference>
<dbReference type="AlphaFoldDB" id="A0A9J6FFK8"/>
<dbReference type="Proteomes" id="UP000821853">
    <property type="component" value="Unassembled WGS sequence"/>
</dbReference>
<sequence length="83" mass="9374">MVATFFRNSLARRQFGLPELARVARRYGTHLLFTVGGEEADNANWSRLASNEKQRELLASDLTVMSRTRAIYANSVASIWTVI</sequence>
<dbReference type="VEuPathDB" id="VectorBase:HLOH_061000"/>
<proteinExistence type="predicted"/>
<evidence type="ECO:0000313" key="2">
    <source>
        <dbReference type="Proteomes" id="UP000821853"/>
    </source>
</evidence>
<dbReference type="EMBL" id="JABSTR010000003">
    <property type="protein sequence ID" value="KAH9365110.1"/>
    <property type="molecule type" value="Genomic_DNA"/>
</dbReference>
<gene>
    <name evidence="1" type="ORF">HPB48_004431</name>
</gene>